<keyword evidence="3 5" id="KW-0175">Coiled coil</keyword>
<accession>A0A8K1LR39</accession>
<feature type="coiled-coil region" evidence="5">
    <location>
        <begin position="24"/>
        <end position="156"/>
    </location>
</feature>
<comment type="function">
    <text evidence="4">Required for assembly of dynein regulatory complex (DRC) and inner dynein arm (IDA) complexes, which are responsible for ciliary beat regulation, thereby playing a central role in motility in cilia and flagella. Probably acts together with CCDC40 to form a molecular ruler that determines the 96 nanometer (nm) repeat length and arrangements of components in cilia and flagella. Not required for outer dynein arm complexes assembly.</text>
</comment>
<protein>
    <recommendedName>
        <fullName evidence="2">Coiled-coil domain-containing protein 39</fullName>
    </recommendedName>
</protein>
<evidence type="ECO:0000256" key="6">
    <source>
        <dbReference type="SAM" id="MobiDB-lite"/>
    </source>
</evidence>
<gene>
    <name evidence="7" type="ORF">HGM15179_004051</name>
</gene>
<dbReference type="Proteomes" id="UP000796761">
    <property type="component" value="Unassembled WGS sequence"/>
</dbReference>
<organism evidence="7 8">
    <name type="scientific">Zosterops borbonicus</name>
    <dbReference type="NCBI Taxonomy" id="364589"/>
    <lineage>
        <taxon>Eukaryota</taxon>
        <taxon>Metazoa</taxon>
        <taxon>Chordata</taxon>
        <taxon>Craniata</taxon>
        <taxon>Vertebrata</taxon>
        <taxon>Euteleostomi</taxon>
        <taxon>Archelosauria</taxon>
        <taxon>Archosauria</taxon>
        <taxon>Dinosauria</taxon>
        <taxon>Saurischia</taxon>
        <taxon>Theropoda</taxon>
        <taxon>Coelurosauria</taxon>
        <taxon>Aves</taxon>
        <taxon>Neognathae</taxon>
        <taxon>Neoaves</taxon>
        <taxon>Telluraves</taxon>
        <taxon>Australaves</taxon>
        <taxon>Passeriformes</taxon>
        <taxon>Sylvioidea</taxon>
        <taxon>Zosteropidae</taxon>
        <taxon>Zosterops</taxon>
    </lineage>
</organism>
<evidence type="ECO:0000256" key="4">
    <source>
        <dbReference type="ARBA" id="ARBA00045182"/>
    </source>
</evidence>
<comment type="similarity">
    <text evidence="1">Belongs to the CCDC39 family.</text>
</comment>
<dbReference type="EMBL" id="SWJQ01000083">
    <property type="protein sequence ID" value="TRZ23012.1"/>
    <property type="molecule type" value="Genomic_DNA"/>
</dbReference>
<dbReference type="GO" id="GO:0060287">
    <property type="term" value="P:epithelial cilium movement involved in determination of left/right asymmetry"/>
    <property type="evidence" value="ECO:0007669"/>
    <property type="project" value="TreeGrafter"/>
</dbReference>
<proteinExistence type="inferred from homology"/>
<comment type="caution">
    <text evidence="7">The sequence shown here is derived from an EMBL/GenBank/DDBJ whole genome shotgun (WGS) entry which is preliminary data.</text>
</comment>
<evidence type="ECO:0000256" key="5">
    <source>
        <dbReference type="SAM" id="Coils"/>
    </source>
</evidence>
<dbReference type="Pfam" id="PF24161">
    <property type="entry name" value="CCDC39"/>
    <property type="match status" value="1"/>
</dbReference>
<dbReference type="PANTHER" id="PTHR18962:SF0">
    <property type="entry name" value="COILED-COIL DOMAIN-CONTAINING PROTEIN 39"/>
    <property type="match status" value="1"/>
</dbReference>
<feature type="region of interest" description="Disordered" evidence="6">
    <location>
        <begin position="923"/>
        <end position="947"/>
    </location>
</feature>
<keyword evidence="8" id="KW-1185">Reference proteome</keyword>
<evidence type="ECO:0000256" key="2">
    <source>
        <dbReference type="ARBA" id="ARBA00016725"/>
    </source>
</evidence>
<dbReference type="GO" id="GO:0036159">
    <property type="term" value="P:inner dynein arm assembly"/>
    <property type="evidence" value="ECO:0007669"/>
    <property type="project" value="InterPro"/>
</dbReference>
<name>A0A8K1LR39_9PASS</name>
<dbReference type="AlphaFoldDB" id="A0A8K1LR39"/>
<dbReference type="GO" id="GO:0005930">
    <property type="term" value="C:axoneme"/>
    <property type="evidence" value="ECO:0007669"/>
    <property type="project" value="InterPro"/>
</dbReference>
<dbReference type="GO" id="GO:0060285">
    <property type="term" value="P:cilium-dependent cell motility"/>
    <property type="evidence" value="ECO:0007669"/>
    <property type="project" value="TreeGrafter"/>
</dbReference>
<evidence type="ECO:0000313" key="7">
    <source>
        <dbReference type="EMBL" id="TRZ23012.1"/>
    </source>
</evidence>
<evidence type="ECO:0000256" key="1">
    <source>
        <dbReference type="ARBA" id="ARBA00005805"/>
    </source>
</evidence>
<feature type="coiled-coil region" evidence="5">
    <location>
        <begin position="276"/>
        <end position="532"/>
    </location>
</feature>
<feature type="coiled-coil region" evidence="5">
    <location>
        <begin position="727"/>
        <end position="774"/>
    </location>
</feature>
<evidence type="ECO:0000256" key="3">
    <source>
        <dbReference type="ARBA" id="ARBA00023054"/>
    </source>
</evidence>
<evidence type="ECO:0000313" key="8">
    <source>
        <dbReference type="Proteomes" id="UP000796761"/>
    </source>
</evidence>
<dbReference type="PANTHER" id="PTHR18962">
    <property type="entry name" value="COILED-COIL DOMAIN-CONTAINING PROTEIN 39"/>
    <property type="match status" value="1"/>
</dbReference>
<reference evidence="7" key="1">
    <citation type="submission" date="2019-04" db="EMBL/GenBank/DDBJ databases">
        <title>Genome assembly of Zosterops borbonicus 15179.</title>
        <authorList>
            <person name="Leroy T."/>
            <person name="Anselmetti Y."/>
            <person name="Tilak M.-K."/>
            <person name="Nabholz B."/>
        </authorList>
    </citation>
    <scope>NUCLEOTIDE SEQUENCE</scope>
    <source>
        <strain evidence="7">HGM_15179</strain>
        <tissue evidence="7">Muscle</tissue>
    </source>
</reference>
<dbReference type="InterPro" id="IPR033290">
    <property type="entry name" value="CCDC39"/>
</dbReference>
<dbReference type="GO" id="GO:0005576">
    <property type="term" value="C:extracellular region"/>
    <property type="evidence" value="ECO:0007669"/>
    <property type="project" value="GOC"/>
</dbReference>
<dbReference type="OrthoDB" id="10259720at2759"/>
<sequence length="947" mass="110540">MDSLHGPSAASVLAELQWEPGYAVPVANAENKALEDELRKMQKEKENLQNELTNFQERIEAMTSHLKNVRQEISFSQSLYKAKENEIETEHHFKALAEREYGRLKNDIKRLKDEIASLRQKKNSQENTINKTTKKLENLKQQMNLDEELLESWLKELNRTDNDAIAIQKYTLQDEGKLGTLTVQIEKLTMEVNQKRRALDNELTETVTAQMELDRAAEDFRRVHQERQGVIRQWEDAIHQMQKRDQEIDQCALLIAEIKQEIRNKEILLREKTTFLVNETVNNMEYEKKILSAEREANNLREQFQAQDACRTQLQDELQALKSVVNRTASDLESLRTEITILKKEIQEKQASLKLLNEKNASLSNKLKLAIEETLSAEEKALRLEEILKEEERSVEEKENEMRQLKELLFKKTQELKVQSEKEKIVLAEIEGGQKSLKNLKSRLRKLDTELLKQQELIYSQDFYIQQIQRRLSRLEGEVNSDEKEVLEGKVAELKKTLEEKKKAYNVLQSLYKKLQNDIQITKRTIDKTREETSGLIVKIEELTLFNERSLQELKKAKHLKQEMMVEDNLLKLELKRLQNTLCNKAEKVLTLEKQQLELKKVIAERSEEIRIHKAMLDSQIRLLDQERHRLSAEFQDRLWTIDKLKRRYEIFTLSMMPPEGEEMKSQAYYAIKAAQEKQALQQEGDDLDAKICKAQKEIIAMENSLCVVKNWNKNYKNSFKAGPETSEELEEKLKLEQNKRDADEKYRKKQRRIKELQENVQTMQQHFDIIQKQQALFEEQKKAKEALVFQLKKDIKEQRPKLVRVLKQCSKLSRQIEAQREDGIETEEEKDLHIRELKVFNKTIDQVIVDVLEANPGLTAAFQMYFAKYNLELPTPTTPSKTPQSLQSSLPSTRCFHRTASAFSPASSARVVQLTLPMPTPEEAAAFGSKPHSRGSTSGISKHKKP</sequence>